<evidence type="ECO:0000313" key="7">
    <source>
        <dbReference type="Proteomes" id="UP000809349"/>
    </source>
</evidence>
<dbReference type="Pfam" id="PF25917">
    <property type="entry name" value="BSH_RND"/>
    <property type="match status" value="1"/>
</dbReference>
<dbReference type="Gene3D" id="2.40.50.100">
    <property type="match status" value="1"/>
</dbReference>
<keyword evidence="7" id="KW-1185">Reference proteome</keyword>
<dbReference type="PANTHER" id="PTHR30469">
    <property type="entry name" value="MULTIDRUG RESISTANCE PROTEIN MDTA"/>
    <property type="match status" value="1"/>
</dbReference>
<organism evidence="6 7">
    <name type="scientific">Massilia soli</name>
    <dbReference type="NCBI Taxonomy" id="2792854"/>
    <lineage>
        <taxon>Bacteria</taxon>
        <taxon>Pseudomonadati</taxon>
        <taxon>Pseudomonadota</taxon>
        <taxon>Betaproteobacteria</taxon>
        <taxon>Burkholderiales</taxon>
        <taxon>Oxalobacteraceae</taxon>
        <taxon>Telluria group</taxon>
        <taxon>Massilia</taxon>
    </lineage>
</organism>
<evidence type="ECO:0000259" key="4">
    <source>
        <dbReference type="Pfam" id="PF25954"/>
    </source>
</evidence>
<evidence type="ECO:0000259" key="5">
    <source>
        <dbReference type="Pfam" id="PF25989"/>
    </source>
</evidence>
<dbReference type="Gene3D" id="2.40.420.20">
    <property type="match status" value="1"/>
</dbReference>
<feature type="domain" description="CusB-like beta-barrel" evidence="4">
    <location>
        <begin position="243"/>
        <end position="316"/>
    </location>
</feature>
<dbReference type="Gene3D" id="1.10.287.470">
    <property type="entry name" value="Helix hairpin bin"/>
    <property type="match status" value="1"/>
</dbReference>
<dbReference type="Pfam" id="PF25954">
    <property type="entry name" value="Beta-barrel_RND_2"/>
    <property type="match status" value="1"/>
</dbReference>
<accession>A0ABS7SQA9</accession>
<dbReference type="Pfam" id="PF25989">
    <property type="entry name" value="YknX_C"/>
    <property type="match status" value="1"/>
</dbReference>
<dbReference type="InterPro" id="IPR058637">
    <property type="entry name" value="YknX-like_C"/>
</dbReference>
<evidence type="ECO:0000313" key="6">
    <source>
        <dbReference type="EMBL" id="MBZ2207648.1"/>
    </source>
</evidence>
<keyword evidence="2" id="KW-0472">Membrane</keyword>
<reference evidence="6 7" key="2">
    <citation type="submission" date="2021-08" db="EMBL/GenBank/DDBJ databases">
        <title>Massilia sp. R798.</title>
        <authorList>
            <person name="Baek J.H."/>
            <person name="Jung H.S."/>
            <person name="Kim K.R."/>
            <person name="Jeon C.O."/>
        </authorList>
    </citation>
    <scope>NUCLEOTIDE SEQUENCE [LARGE SCALE GENOMIC DNA]</scope>
    <source>
        <strain evidence="6 7">R798</strain>
    </source>
</reference>
<dbReference type="Proteomes" id="UP000809349">
    <property type="component" value="Unassembled WGS sequence"/>
</dbReference>
<evidence type="ECO:0000259" key="3">
    <source>
        <dbReference type="Pfam" id="PF25917"/>
    </source>
</evidence>
<feature type="transmembrane region" description="Helical" evidence="2">
    <location>
        <begin position="21"/>
        <end position="41"/>
    </location>
</feature>
<gene>
    <name evidence="6" type="ORF">I4X03_010295</name>
</gene>
<keyword evidence="2" id="KW-0812">Transmembrane</keyword>
<evidence type="ECO:0000256" key="2">
    <source>
        <dbReference type="SAM" id="Phobius"/>
    </source>
</evidence>
<proteinExistence type="inferred from homology"/>
<dbReference type="Gene3D" id="2.40.30.170">
    <property type="match status" value="1"/>
</dbReference>
<feature type="domain" description="Multidrug resistance protein MdtA-like barrel-sandwich hybrid" evidence="3">
    <location>
        <begin position="96"/>
        <end position="228"/>
    </location>
</feature>
<dbReference type="RefSeq" id="WP_223468145.1">
    <property type="nucleotide sequence ID" value="NZ_JAFBIL020000004.1"/>
</dbReference>
<dbReference type="NCBIfam" id="TIGR01730">
    <property type="entry name" value="RND_mfp"/>
    <property type="match status" value="1"/>
</dbReference>
<comment type="caution">
    <text evidence="6">The sequence shown here is derived from an EMBL/GenBank/DDBJ whole genome shotgun (WGS) entry which is preliminary data.</text>
</comment>
<dbReference type="SUPFAM" id="SSF111369">
    <property type="entry name" value="HlyD-like secretion proteins"/>
    <property type="match status" value="1"/>
</dbReference>
<dbReference type="InterPro" id="IPR058792">
    <property type="entry name" value="Beta-barrel_RND_2"/>
</dbReference>
<dbReference type="EMBL" id="JAFBIL020000004">
    <property type="protein sequence ID" value="MBZ2207648.1"/>
    <property type="molecule type" value="Genomic_DNA"/>
</dbReference>
<feature type="domain" description="YknX-like C-terminal permuted SH3-like" evidence="5">
    <location>
        <begin position="325"/>
        <end position="392"/>
    </location>
</feature>
<sequence>MKLENLPPAAPSIKTVSKKRWRAPAVAVAVLAIGAAGWYAMQPGKPAAAPMAAKAGGDGAPKVDVYELSPRDVASIAQGELHIKLPLSGSLTPLAQATVKSKVSGVVTGATIEEGTSVAKGQVLARLDQADQRARVAQQQAMVDEASARLDLALKNNSNSQMLLKQSFISQNSFDATSNAVALARASVKAAQAQLDMARNALADTVIVAPMSGVISKRHVQAGEKLSPDMPVFSIVDLRELTLEAQVPASDIPRVKVGQDVAFRVDGYQGRSFTGKVARINPTTEPGSRSMMVYIRVANADAALRGGMFAKGSLTTTRSAPAPLLPLAALRTENNRDIVYTVENGKVVSTPVTLGLRNEDDGMAEVTQGLAVGARVLVARLDGVKPGSKVKVDAPAAKPVLAAAAGAKG</sequence>
<protein>
    <submittedName>
        <fullName evidence="6">Efflux RND transporter periplasmic adaptor subunit</fullName>
    </submittedName>
</protein>
<dbReference type="InterPro" id="IPR006143">
    <property type="entry name" value="RND_pump_MFP"/>
</dbReference>
<evidence type="ECO:0000256" key="1">
    <source>
        <dbReference type="ARBA" id="ARBA00009477"/>
    </source>
</evidence>
<keyword evidence="2" id="KW-1133">Transmembrane helix</keyword>
<dbReference type="InterPro" id="IPR058625">
    <property type="entry name" value="MdtA-like_BSH"/>
</dbReference>
<comment type="similarity">
    <text evidence="1">Belongs to the membrane fusion protein (MFP) (TC 8.A.1) family.</text>
</comment>
<name>A0ABS7SQA9_9BURK</name>
<reference evidence="6 7" key="1">
    <citation type="submission" date="2021-01" db="EMBL/GenBank/DDBJ databases">
        <authorList>
            <person name="Ruan W."/>
            <person name="Khan S.A."/>
            <person name="Jeon C.O."/>
        </authorList>
    </citation>
    <scope>NUCLEOTIDE SEQUENCE [LARGE SCALE GENOMIC DNA]</scope>
    <source>
        <strain evidence="6 7">R798</strain>
    </source>
</reference>